<reference evidence="11" key="1">
    <citation type="submission" date="2021-02" db="EMBL/GenBank/DDBJ databases">
        <authorList>
            <person name="Nowell W R."/>
        </authorList>
    </citation>
    <scope>NUCLEOTIDE SEQUENCE</scope>
</reference>
<dbReference type="PRINTS" id="PR00237">
    <property type="entry name" value="GPCRRHODOPSN"/>
</dbReference>
<feature type="transmembrane region" description="Helical" evidence="9">
    <location>
        <begin position="311"/>
        <end position="332"/>
    </location>
</feature>
<dbReference type="Proteomes" id="UP000663832">
    <property type="component" value="Unassembled WGS sequence"/>
</dbReference>
<dbReference type="PROSITE" id="PS50262">
    <property type="entry name" value="G_PROTEIN_RECEP_F1_2"/>
    <property type="match status" value="1"/>
</dbReference>
<evidence type="ECO:0000256" key="7">
    <source>
        <dbReference type="ARBA" id="ARBA00023224"/>
    </source>
</evidence>
<evidence type="ECO:0000313" key="11">
    <source>
        <dbReference type="EMBL" id="CAF0735039.1"/>
    </source>
</evidence>
<dbReference type="AlphaFoldDB" id="A0A813N9Z9"/>
<evidence type="ECO:0000256" key="9">
    <source>
        <dbReference type="SAM" id="Phobius"/>
    </source>
</evidence>
<dbReference type="Pfam" id="PF00001">
    <property type="entry name" value="7tm_1"/>
    <property type="match status" value="1"/>
</dbReference>
<evidence type="ECO:0000256" key="8">
    <source>
        <dbReference type="RuleBase" id="RU000688"/>
    </source>
</evidence>
<accession>A0A813N9Z9</accession>
<dbReference type="OrthoDB" id="5950040at2759"/>
<dbReference type="Gene3D" id="1.20.1070.10">
    <property type="entry name" value="Rhodopsin 7-helix transmembrane proteins"/>
    <property type="match status" value="1"/>
</dbReference>
<feature type="transmembrane region" description="Helical" evidence="9">
    <location>
        <begin position="62"/>
        <end position="81"/>
    </location>
</feature>
<keyword evidence="12" id="KW-1185">Reference proteome</keyword>
<keyword evidence="4 8" id="KW-0297">G-protein coupled receptor</keyword>
<feature type="transmembrane region" description="Helical" evidence="9">
    <location>
        <begin position="356"/>
        <end position="380"/>
    </location>
</feature>
<feature type="transmembrane region" description="Helical" evidence="9">
    <location>
        <begin position="211"/>
        <end position="235"/>
    </location>
</feature>
<evidence type="ECO:0000256" key="2">
    <source>
        <dbReference type="ARBA" id="ARBA00022692"/>
    </source>
</evidence>
<dbReference type="PROSITE" id="PS00237">
    <property type="entry name" value="G_PROTEIN_RECEP_F1_1"/>
    <property type="match status" value="1"/>
</dbReference>
<dbReference type="EMBL" id="CAJNOM010000002">
    <property type="protein sequence ID" value="CAF0735039.1"/>
    <property type="molecule type" value="Genomic_DNA"/>
</dbReference>
<feature type="domain" description="G-protein coupled receptors family 1 profile" evidence="10">
    <location>
        <begin position="42"/>
        <end position="377"/>
    </location>
</feature>
<keyword evidence="2 8" id="KW-0812">Transmembrane</keyword>
<feature type="transmembrane region" description="Helical" evidence="9">
    <location>
        <begin position="145"/>
        <end position="164"/>
    </location>
</feature>
<dbReference type="GO" id="GO:0008188">
    <property type="term" value="F:neuropeptide receptor activity"/>
    <property type="evidence" value="ECO:0007669"/>
    <property type="project" value="TreeGrafter"/>
</dbReference>
<evidence type="ECO:0000256" key="6">
    <source>
        <dbReference type="ARBA" id="ARBA00023170"/>
    </source>
</evidence>
<evidence type="ECO:0000256" key="1">
    <source>
        <dbReference type="ARBA" id="ARBA00004141"/>
    </source>
</evidence>
<dbReference type="PANTHER" id="PTHR24243:SF208">
    <property type="entry name" value="PYROKININ-1 RECEPTOR"/>
    <property type="match status" value="1"/>
</dbReference>
<evidence type="ECO:0000259" key="10">
    <source>
        <dbReference type="PROSITE" id="PS50262"/>
    </source>
</evidence>
<protein>
    <recommendedName>
        <fullName evidence="10">G-protein coupled receptors family 1 profile domain-containing protein</fullName>
    </recommendedName>
</protein>
<dbReference type="SUPFAM" id="SSF81321">
    <property type="entry name" value="Family A G protein-coupled receptor-like"/>
    <property type="match status" value="1"/>
</dbReference>
<feature type="transmembrane region" description="Helical" evidence="9">
    <location>
        <begin position="27"/>
        <end position="50"/>
    </location>
</feature>
<keyword evidence="7 8" id="KW-0807">Transducer</keyword>
<comment type="caution">
    <text evidence="11">The sequence shown here is derived from an EMBL/GenBank/DDBJ whole genome shotgun (WGS) entry which is preliminary data.</text>
</comment>
<name>A0A813N9Z9_9BILA</name>
<evidence type="ECO:0000256" key="4">
    <source>
        <dbReference type="ARBA" id="ARBA00023040"/>
    </source>
</evidence>
<proteinExistence type="inferred from homology"/>
<dbReference type="InterPro" id="IPR017452">
    <property type="entry name" value="GPCR_Rhodpsn_7TM"/>
</dbReference>
<organism evidence="11 12">
    <name type="scientific">Adineta steineri</name>
    <dbReference type="NCBI Taxonomy" id="433720"/>
    <lineage>
        <taxon>Eukaryota</taxon>
        <taxon>Metazoa</taxon>
        <taxon>Spiralia</taxon>
        <taxon>Gnathifera</taxon>
        <taxon>Rotifera</taxon>
        <taxon>Eurotatoria</taxon>
        <taxon>Bdelloidea</taxon>
        <taxon>Adinetida</taxon>
        <taxon>Adinetidae</taxon>
        <taxon>Adineta</taxon>
    </lineage>
</organism>
<comment type="subcellular location">
    <subcellularLocation>
        <location evidence="1">Membrane</location>
        <topology evidence="1">Multi-pass membrane protein</topology>
    </subcellularLocation>
</comment>
<evidence type="ECO:0000256" key="3">
    <source>
        <dbReference type="ARBA" id="ARBA00022989"/>
    </source>
</evidence>
<keyword evidence="6 8" id="KW-0675">Receptor</keyword>
<dbReference type="PANTHER" id="PTHR24243">
    <property type="entry name" value="G-PROTEIN COUPLED RECEPTOR"/>
    <property type="match status" value="1"/>
</dbReference>
<comment type="similarity">
    <text evidence="8">Belongs to the G-protein coupled receptor 1 family.</text>
</comment>
<keyword evidence="3 9" id="KW-1133">Transmembrane helix</keyword>
<evidence type="ECO:0000313" key="12">
    <source>
        <dbReference type="Proteomes" id="UP000663832"/>
    </source>
</evidence>
<dbReference type="InterPro" id="IPR000276">
    <property type="entry name" value="GPCR_Rhodpsn"/>
</dbReference>
<feature type="transmembrane region" description="Helical" evidence="9">
    <location>
        <begin position="93"/>
        <end position="119"/>
    </location>
</feature>
<gene>
    <name evidence="11" type="ORF">QVE165_LOCUS534</name>
</gene>
<evidence type="ECO:0000256" key="5">
    <source>
        <dbReference type="ARBA" id="ARBA00023136"/>
    </source>
</evidence>
<dbReference type="GO" id="GO:0005886">
    <property type="term" value="C:plasma membrane"/>
    <property type="evidence" value="ECO:0007669"/>
    <property type="project" value="TreeGrafter"/>
</dbReference>
<keyword evidence="5 9" id="KW-0472">Membrane</keyword>
<sequence>MLVNDDEHKCSSIFYNSFSDPYFIEKILLITYAVIFVIGLVGNIMTIVIIKCNTHLRTPTNFYLLNLAISDLMILMCNLPIEMIEIHYREWPLSVIFCKLRSICAEFFTCSSILTILAFTCERYSAIVHPIHFHQLSHFRRAQKVILIIWFISLIFSVPFGFLYEIDTQSFVITSTTTLPLIDHSKILRLNETIFCKSCGPKKDVNKLLSIIIIITSFGFFYLPMIIIGAIYLFIGKALNHVNKYENASNNMKSSSLSLCNSSIASKKLTPNTSCHSIITQKETMDTKNQNTHLGSYSWLKTRARCQARKVVIKTLVAVVIAFFVCYAPLYIQRLLLAIMNLNLISDSQLSASVMAYLYIISGTTYYFGSVINPILYNVVSNKYRRAFRNLFYCRLTYKTKTTTKNQQKLFQVNRSNHQPMNYLIKTSPILQHQTYNTNKKIFSHFSQQQKCQNETLPMTKRLILSNTQSSRSNSSSISSQNREQCQTYSLHSNTSLQKKCQVQHTNGRLSLRRKLLGGRQPTDTVP</sequence>